<evidence type="ECO:0000313" key="6">
    <source>
        <dbReference type="Proteomes" id="UP000019063"/>
    </source>
</evidence>
<dbReference type="SUPFAM" id="SSF46785">
    <property type="entry name" value="Winged helix' DNA-binding domain"/>
    <property type="match status" value="1"/>
</dbReference>
<dbReference type="SUPFAM" id="SSF51206">
    <property type="entry name" value="cAMP-binding domain-like"/>
    <property type="match status" value="1"/>
</dbReference>
<keyword evidence="3" id="KW-0804">Transcription</keyword>
<dbReference type="InterPro" id="IPR014710">
    <property type="entry name" value="RmlC-like_jellyroll"/>
</dbReference>
<sequence length="241" mass="27503">MTISRFLEYALCRRDTLSDLERAVLRDIPVHPAKYQGGEIIVHQGAAPKRSCLLVKGMATREHRFNERAKITSALHVPGDFVDLHAFLLTEIDHDVVAQGECSVEFVDRDILEEISRENPHLIRLLWHHTLIDAKLHRVWIATRARLSAFERTGHMMCELHARLSVVGLVEDNAFHCPIDQRKLAGILGYSAVHMNRAVQKLRAHQLLEWSRGRVRLPDPDALASLVGFDPDYLELTPTHR</sequence>
<keyword evidence="6" id="KW-1185">Reference proteome</keyword>
<dbReference type="Gene3D" id="2.60.120.10">
    <property type="entry name" value="Jelly Rolls"/>
    <property type="match status" value="1"/>
</dbReference>
<dbReference type="eggNOG" id="COG0664">
    <property type="taxonomic scope" value="Bacteria"/>
</dbReference>
<comment type="caution">
    <text evidence="5">The sequence shown here is derived from an EMBL/GenBank/DDBJ whole genome shotgun (WGS) entry which is preliminary data.</text>
</comment>
<dbReference type="InterPro" id="IPR036390">
    <property type="entry name" value="WH_DNA-bd_sf"/>
</dbReference>
<dbReference type="RefSeq" id="WP_043847294.1">
    <property type="nucleotide sequence ID" value="NZ_AQQW01000024.1"/>
</dbReference>
<dbReference type="InterPro" id="IPR036388">
    <property type="entry name" value="WH-like_DNA-bd_sf"/>
</dbReference>
<dbReference type="InterPro" id="IPR000595">
    <property type="entry name" value="cNMP-bd_dom"/>
</dbReference>
<dbReference type="GO" id="GO:0003677">
    <property type="term" value="F:DNA binding"/>
    <property type="evidence" value="ECO:0007669"/>
    <property type="project" value="UniProtKB-KW"/>
</dbReference>
<name>W4HDI2_9RHOB</name>
<dbReference type="EMBL" id="AQQW01000024">
    <property type="protein sequence ID" value="ETW10789.1"/>
    <property type="molecule type" value="Genomic_DNA"/>
</dbReference>
<evidence type="ECO:0000256" key="2">
    <source>
        <dbReference type="ARBA" id="ARBA00023125"/>
    </source>
</evidence>
<dbReference type="STRING" id="1379903.ATO8_20384"/>
<dbReference type="Gene3D" id="1.10.10.10">
    <property type="entry name" value="Winged helix-like DNA-binding domain superfamily/Winged helix DNA-binding domain"/>
    <property type="match status" value="1"/>
</dbReference>
<evidence type="ECO:0000313" key="5">
    <source>
        <dbReference type="EMBL" id="ETW10789.1"/>
    </source>
</evidence>
<dbReference type="InterPro" id="IPR012318">
    <property type="entry name" value="HTH_CRP"/>
</dbReference>
<dbReference type="PROSITE" id="PS50042">
    <property type="entry name" value="CNMP_BINDING_3"/>
    <property type="match status" value="1"/>
</dbReference>
<dbReference type="PATRIC" id="fig|1317118.6.peg.4173"/>
<evidence type="ECO:0000256" key="1">
    <source>
        <dbReference type="ARBA" id="ARBA00023015"/>
    </source>
</evidence>
<dbReference type="InterPro" id="IPR018490">
    <property type="entry name" value="cNMP-bd_dom_sf"/>
</dbReference>
<keyword evidence="1" id="KW-0805">Transcription regulation</keyword>
<protein>
    <submittedName>
        <fullName evidence="5">Crp/Fnr family transcriptional regulator</fullName>
    </submittedName>
</protein>
<gene>
    <name evidence="5" type="ORF">ATO8_20384</name>
</gene>
<organism evidence="5 6">
    <name type="scientific">Roseivivax marinus</name>
    <dbReference type="NCBI Taxonomy" id="1379903"/>
    <lineage>
        <taxon>Bacteria</taxon>
        <taxon>Pseudomonadati</taxon>
        <taxon>Pseudomonadota</taxon>
        <taxon>Alphaproteobacteria</taxon>
        <taxon>Rhodobacterales</taxon>
        <taxon>Roseobacteraceae</taxon>
        <taxon>Roseivivax</taxon>
    </lineage>
</organism>
<accession>W4HDI2</accession>
<dbReference type="AlphaFoldDB" id="W4HDI2"/>
<dbReference type="CDD" id="cd00038">
    <property type="entry name" value="CAP_ED"/>
    <property type="match status" value="1"/>
</dbReference>
<evidence type="ECO:0000256" key="3">
    <source>
        <dbReference type="ARBA" id="ARBA00023163"/>
    </source>
</evidence>
<dbReference type="Pfam" id="PF00027">
    <property type="entry name" value="cNMP_binding"/>
    <property type="match status" value="1"/>
</dbReference>
<dbReference type="GO" id="GO:0006355">
    <property type="term" value="P:regulation of DNA-templated transcription"/>
    <property type="evidence" value="ECO:0007669"/>
    <property type="project" value="InterPro"/>
</dbReference>
<dbReference type="Proteomes" id="UP000019063">
    <property type="component" value="Unassembled WGS sequence"/>
</dbReference>
<dbReference type="Pfam" id="PF13545">
    <property type="entry name" value="HTH_Crp_2"/>
    <property type="match status" value="1"/>
</dbReference>
<feature type="domain" description="Cyclic nucleotide-binding" evidence="4">
    <location>
        <begin position="30"/>
        <end position="133"/>
    </location>
</feature>
<keyword evidence="2" id="KW-0238">DNA-binding</keyword>
<reference evidence="5 6" key="1">
    <citation type="journal article" date="2014" name="Antonie Van Leeuwenhoek">
        <title>Roseivivax atlanticus sp. nov., isolated from surface seawater of the Atlantic Ocean.</title>
        <authorList>
            <person name="Li G."/>
            <person name="Lai Q."/>
            <person name="Liu X."/>
            <person name="Sun F."/>
            <person name="Shao Z."/>
        </authorList>
    </citation>
    <scope>NUCLEOTIDE SEQUENCE [LARGE SCALE GENOMIC DNA]</scope>
    <source>
        <strain evidence="5 6">22II-s10s</strain>
    </source>
</reference>
<proteinExistence type="predicted"/>
<evidence type="ECO:0000259" key="4">
    <source>
        <dbReference type="PROSITE" id="PS50042"/>
    </source>
</evidence>